<protein>
    <recommendedName>
        <fullName evidence="5 6">N5-carboxyaminoimidazole ribonucleotide synthase</fullName>
        <shortName evidence="5 6">N5-CAIR synthase</shortName>
        <ecNumber evidence="5 6">6.3.4.18</ecNumber>
    </recommendedName>
    <alternativeName>
        <fullName evidence="5 6">5-(carboxyamino)imidazole ribonucleotide synthetase</fullName>
    </alternativeName>
</protein>
<dbReference type="InterPro" id="IPR011761">
    <property type="entry name" value="ATP-grasp"/>
</dbReference>
<comment type="function">
    <text evidence="6">Catalyzes the ATP-dependent conversion of 5-aminoimidazole ribonucleotide (AIR) and HCO(3)- to N5-carboxyaminoimidazole ribonucleotide (N5-CAIR).</text>
</comment>
<dbReference type="EMBL" id="CP036280">
    <property type="protein sequence ID" value="QDU72937.1"/>
    <property type="molecule type" value="Genomic_DNA"/>
</dbReference>
<dbReference type="InterPro" id="IPR011054">
    <property type="entry name" value="Rudment_hybrid_motif"/>
</dbReference>
<dbReference type="InterPro" id="IPR013815">
    <property type="entry name" value="ATP_grasp_subdomain_1"/>
</dbReference>
<comment type="catalytic activity">
    <reaction evidence="5 6">
        <text>5-amino-1-(5-phospho-beta-D-ribosyl)imidazole + hydrogencarbonate + ATP = 5-carboxyamino-1-(5-phospho-D-ribosyl)imidazole + ADP + phosphate + 2 H(+)</text>
        <dbReference type="Rhea" id="RHEA:19317"/>
        <dbReference type="ChEBI" id="CHEBI:15378"/>
        <dbReference type="ChEBI" id="CHEBI:17544"/>
        <dbReference type="ChEBI" id="CHEBI:30616"/>
        <dbReference type="ChEBI" id="CHEBI:43474"/>
        <dbReference type="ChEBI" id="CHEBI:58730"/>
        <dbReference type="ChEBI" id="CHEBI:137981"/>
        <dbReference type="ChEBI" id="CHEBI:456216"/>
        <dbReference type="EC" id="6.3.4.18"/>
    </reaction>
</comment>
<dbReference type="NCBIfam" id="NF004676">
    <property type="entry name" value="PRK06019.1-2"/>
    <property type="match status" value="1"/>
</dbReference>
<keyword evidence="3 5" id="KW-0658">Purine biosynthesis</keyword>
<comment type="pathway">
    <text evidence="5 6">Purine metabolism; IMP biosynthesis via de novo pathway; 5-amino-1-(5-phospho-D-ribosyl)imidazole-4-carboxylate from 5-amino-1-(5-phospho-D-ribosyl)imidazole (N5-CAIR route): step 1/2.</text>
</comment>
<keyword evidence="1 5" id="KW-0436">Ligase</keyword>
<accession>A0A518C126</accession>
<dbReference type="Gene3D" id="3.30.470.20">
    <property type="entry name" value="ATP-grasp fold, B domain"/>
    <property type="match status" value="1"/>
</dbReference>
<dbReference type="GO" id="GO:0004638">
    <property type="term" value="F:phosphoribosylaminoimidazole carboxylase activity"/>
    <property type="evidence" value="ECO:0007669"/>
    <property type="project" value="InterPro"/>
</dbReference>
<dbReference type="PROSITE" id="PS00065">
    <property type="entry name" value="D_2_HYDROXYACID_DH_1"/>
    <property type="match status" value="1"/>
</dbReference>
<dbReference type="GO" id="GO:0006189">
    <property type="term" value="P:'de novo' IMP biosynthetic process"/>
    <property type="evidence" value="ECO:0007669"/>
    <property type="project" value="UniProtKB-UniRule"/>
</dbReference>
<sequence length="379" mass="40967">MTKAILPDQTLGILGGGQLGRMTAMAAKRMGYRVHVYDPAENPSAAQVVDEHACAEWDDQDALEAFAASCDRVTLEWENIPLETARWVDATTRLLPGPEILAVAQDRSREKTFLAEAGCPLPDFRVLETIDDVDELSGWWTEQRVIKTSASGYDGKGQIVVTSHDEARAAFEELGSVCCVAEAWVAYEREVSVLIARGEDSATRTYGPIWNEHANHILDVSVHPSGLPESTCELARALAHTIAERLNLVGILCVEMFVLADGGLNVNELAPRPHNSGHLTIEACVTSQFEQHVRAVCGLPLGEVGWLAPAAMANLLGELWEGGEPDWSLVLAAAGVGLHLYGKCEPRTGRKMGHLTALGDDPLAAADKVREARRQLGAP</sequence>
<dbReference type="UniPathway" id="UPA00074">
    <property type="reaction ID" value="UER00942"/>
</dbReference>
<name>A0A518C126_9BACT</name>
<feature type="binding site" evidence="5">
    <location>
        <position position="147"/>
    </location>
    <ligand>
        <name>ATP</name>
        <dbReference type="ChEBI" id="CHEBI:30616"/>
    </ligand>
</feature>
<dbReference type="Pfam" id="PF17769">
    <property type="entry name" value="PurK_C"/>
    <property type="match status" value="1"/>
</dbReference>
<dbReference type="InterPro" id="IPR040686">
    <property type="entry name" value="PurK_C"/>
</dbReference>
<keyword evidence="2 5" id="KW-0547">Nucleotide-binding</keyword>
<evidence type="ECO:0000256" key="3">
    <source>
        <dbReference type="ARBA" id="ARBA00022755"/>
    </source>
</evidence>
<keyword evidence="4 5" id="KW-0067">ATP-binding</keyword>
<keyword evidence="9" id="KW-1185">Reference proteome</keyword>
<evidence type="ECO:0000313" key="8">
    <source>
        <dbReference type="EMBL" id="QDU72937.1"/>
    </source>
</evidence>
<dbReference type="EC" id="6.3.4.18" evidence="5 6"/>
<comment type="function">
    <text evidence="5">Catalyzes the ATP-dependent conversion of 5-aminoimidazole ribonucleotide (AIR) and HCO(3)(-) to N5-carboxyaminoimidazole ribonucleotide (N5-CAIR).</text>
</comment>
<feature type="binding site" evidence="5">
    <location>
        <begin position="182"/>
        <end position="185"/>
    </location>
    <ligand>
        <name>ATP</name>
        <dbReference type="ChEBI" id="CHEBI:30616"/>
    </ligand>
</feature>
<evidence type="ECO:0000256" key="4">
    <source>
        <dbReference type="ARBA" id="ARBA00022840"/>
    </source>
</evidence>
<dbReference type="RefSeq" id="WP_145447083.1">
    <property type="nucleotide sequence ID" value="NZ_CP036280.1"/>
</dbReference>
<dbReference type="NCBIfam" id="NF004675">
    <property type="entry name" value="PRK06019.1-1"/>
    <property type="match status" value="1"/>
</dbReference>
<comment type="subunit">
    <text evidence="5 6">Homodimer.</text>
</comment>
<dbReference type="Pfam" id="PF02222">
    <property type="entry name" value="ATP-grasp"/>
    <property type="match status" value="1"/>
</dbReference>
<reference evidence="8 9" key="1">
    <citation type="submission" date="2019-02" db="EMBL/GenBank/DDBJ databases">
        <title>Deep-cultivation of Planctomycetes and their phenomic and genomic characterization uncovers novel biology.</title>
        <authorList>
            <person name="Wiegand S."/>
            <person name="Jogler M."/>
            <person name="Boedeker C."/>
            <person name="Pinto D."/>
            <person name="Vollmers J."/>
            <person name="Rivas-Marin E."/>
            <person name="Kohn T."/>
            <person name="Peeters S.H."/>
            <person name="Heuer A."/>
            <person name="Rast P."/>
            <person name="Oberbeckmann S."/>
            <person name="Bunk B."/>
            <person name="Jeske O."/>
            <person name="Meyerdierks A."/>
            <person name="Storesund J.E."/>
            <person name="Kallscheuer N."/>
            <person name="Luecker S."/>
            <person name="Lage O.M."/>
            <person name="Pohl T."/>
            <person name="Merkel B.J."/>
            <person name="Hornburger P."/>
            <person name="Mueller R.-W."/>
            <person name="Bruemmer F."/>
            <person name="Labrenz M."/>
            <person name="Spormann A.M."/>
            <person name="Op den Camp H."/>
            <person name="Overmann J."/>
            <person name="Amann R."/>
            <person name="Jetten M.S.M."/>
            <person name="Mascher T."/>
            <person name="Medema M.H."/>
            <person name="Devos D.P."/>
            <person name="Kaster A.-K."/>
            <person name="Ovreas L."/>
            <person name="Rohde M."/>
            <person name="Galperin M.Y."/>
            <person name="Jogler C."/>
        </authorList>
    </citation>
    <scope>NUCLEOTIDE SEQUENCE [LARGE SCALE GENOMIC DNA]</scope>
    <source>
        <strain evidence="8 9">Pan265</strain>
    </source>
</reference>
<dbReference type="Gene3D" id="3.40.50.20">
    <property type="match status" value="1"/>
</dbReference>
<dbReference type="OrthoDB" id="9804625at2"/>
<dbReference type="KEGG" id="mcad:Pan265_28130"/>
<dbReference type="GO" id="GO:0005829">
    <property type="term" value="C:cytosol"/>
    <property type="evidence" value="ECO:0007669"/>
    <property type="project" value="TreeGrafter"/>
</dbReference>
<dbReference type="GO" id="GO:0034028">
    <property type="term" value="F:5-(carboxyamino)imidazole ribonucleotide synthase activity"/>
    <property type="evidence" value="ECO:0007669"/>
    <property type="project" value="UniProtKB-UniRule"/>
</dbReference>
<feature type="domain" description="ATP-grasp" evidence="7">
    <location>
        <begin position="111"/>
        <end position="297"/>
    </location>
</feature>
<feature type="binding site" evidence="5">
    <location>
        <position position="107"/>
    </location>
    <ligand>
        <name>ATP</name>
        <dbReference type="ChEBI" id="CHEBI:30616"/>
    </ligand>
</feature>
<dbReference type="InterPro" id="IPR005875">
    <property type="entry name" value="PurK"/>
</dbReference>
<feature type="binding site" evidence="5">
    <location>
        <begin position="152"/>
        <end position="158"/>
    </location>
    <ligand>
        <name>ATP</name>
        <dbReference type="ChEBI" id="CHEBI:30616"/>
    </ligand>
</feature>
<dbReference type="Gene3D" id="3.30.1490.20">
    <property type="entry name" value="ATP-grasp fold, A domain"/>
    <property type="match status" value="1"/>
</dbReference>
<dbReference type="FunFam" id="3.40.50.20:FF:000016">
    <property type="entry name" value="N5-carboxyaminoimidazole ribonucleotide synthase"/>
    <property type="match status" value="1"/>
</dbReference>
<proteinExistence type="inferred from homology"/>
<comment type="similarity">
    <text evidence="5 6">Belongs to the PurK/PurT family.</text>
</comment>
<dbReference type="Pfam" id="PF22660">
    <property type="entry name" value="RS_preATP-grasp-like"/>
    <property type="match status" value="1"/>
</dbReference>
<dbReference type="InterPro" id="IPR054350">
    <property type="entry name" value="PurT/PurK_preATP-grasp"/>
</dbReference>
<evidence type="ECO:0000259" key="7">
    <source>
        <dbReference type="PROSITE" id="PS50975"/>
    </source>
</evidence>
<evidence type="ECO:0000313" key="9">
    <source>
        <dbReference type="Proteomes" id="UP000320386"/>
    </source>
</evidence>
<feature type="binding site" evidence="5">
    <location>
        <position position="190"/>
    </location>
    <ligand>
        <name>ATP</name>
        <dbReference type="ChEBI" id="CHEBI:30616"/>
    </ligand>
</feature>
<feature type="binding site" evidence="5">
    <location>
        <begin position="267"/>
        <end position="268"/>
    </location>
    <ligand>
        <name>ATP</name>
        <dbReference type="ChEBI" id="CHEBI:30616"/>
    </ligand>
</feature>
<dbReference type="InterPro" id="IPR029752">
    <property type="entry name" value="D-isomer_DH_CS1"/>
</dbReference>
<dbReference type="SUPFAM" id="SSF56059">
    <property type="entry name" value="Glutathione synthetase ATP-binding domain-like"/>
    <property type="match status" value="1"/>
</dbReference>
<evidence type="ECO:0000256" key="5">
    <source>
        <dbReference type="HAMAP-Rule" id="MF_01928"/>
    </source>
</evidence>
<gene>
    <name evidence="5 6 8" type="primary">purK</name>
    <name evidence="8" type="ORF">Pan265_28130</name>
</gene>
<dbReference type="NCBIfam" id="TIGR01161">
    <property type="entry name" value="purK"/>
    <property type="match status" value="1"/>
</dbReference>
<dbReference type="AlphaFoldDB" id="A0A518C126"/>
<dbReference type="PROSITE" id="PS50975">
    <property type="entry name" value="ATP_GRASP"/>
    <property type="match status" value="1"/>
</dbReference>
<dbReference type="GO" id="GO:0046872">
    <property type="term" value="F:metal ion binding"/>
    <property type="evidence" value="ECO:0007669"/>
    <property type="project" value="InterPro"/>
</dbReference>
<evidence type="ECO:0000256" key="1">
    <source>
        <dbReference type="ARBA" id="ARBA00022598"/>
    </source>
</evidence>
<dbReference type="PANTHER" id="PTHR11609">
    <property type="entry name" value="PURINE BIOSYNTHESIS PROTEIN 6/7, PUR6/7"/>
    <property type="match status" value="1"/>
</dbReference>
<feature type="binding site" evidence="5">
    <location>
        <position position="213"/>
    </location>
    <ligand>
        <name>ATP</name>
        <dbReference type="ChEBI" id="CHEBI:30616"/>
    </ligand>
</feature>
<organism evidence="8 9">
    <name type="scientific">Mucisphaera calidilacus</name>
    <dbReference type="NCBI Taxonomy" id="2527982"/>
    <lineage>
        <taxon>Bacteria</taxon>
        <taxon>Pseudomonadati</taxon>
        <taxon>Planctomycetota</taxon>
        <taxon>Phycisphaerae</taxon>
        <taxon>Phycisphaerales</taxon>
        <taxon>Phycisphaeraceae</taxon>
        <taxon>Mucisphaera</taxon>
    </lineage>
</organism>
<dbReference type="InterPro" id="IPR016185">
    <property type="entry name" value="PreATP-grasp_dom_sf"/>
</dbReference>
<dbReference type="GO" id="GO:0005524">
    <property type="term" value="F:ATP binding"/>
    <property type="evidence" value="ECO:0007669"/>
    <property type="project" value="UniProtKB-UniRule"/>
</dbReference>
<dbReference type="SUPFAM" id="SSF51246">
    <property type="entry name" value="Rudiment single hybrid motif"/>
    <property type="match status" value="1"/>
</dbReference>
<dbReference type="SUPFAM" id="SSF52440">
    <property type="entry name" value="PreATP-grasp domain"/>
    <property type="match status" value="1"/>
</dbReference>
<evidence type="ECO:0000256" key="6">
    <source>
        <dbReference type="RuleBase" id="RU361200"/>
    </source>
</evidence>
<evidence type="ECO:0000256" key="2">
    <source>
        <dbReference type="ARBA" id="ARBA00022741"/>
    </source>
</evidence>
<dbReference type="InterPro" id="IPR003135">
    <property type="entry name" value="ATP-grasp_carboxylate-amine"/>
</dbReference>
<dbReference type="PANTHER" id="PTHR11609:SF5">
    <property type="entry name" value="PHOSPHORIBOSYLAMINOIMIDAZOLE CARBOXYLASE"/>
    <property type="match status" value="1"/>
</dbReference>
<dbReference type="HAMAP" id="MF_01928">
    <property type="entry name" value="PurK"/>
    <property type="match status" value="1"/>
</dbReference>
<dbReference type="Proteomes" id="UP000320386">
    <property type="component" value="Chromosome"/>
</dbReference>
<dbReference type="NCBIfam" id="NF004679">
    <property type="entry name" value="PRK06019.1-5"/>
    <property type="match status" value="1"/>
</dbReference>